<comment type="caution">
    <text evidence="1">The sequence shown here is derived from an EMBL/GenBank/DDBJ whole genome shotgun (WGS) entry which is preliminary data.</text>
</comment>
<protein>
    <submittedName>
        <fullName evidence="1">Uncharacterized protein</fullName>
    </submittedName>
</protein>
<name>A0AAV4N5D6_CAEEX</name>
<dbReference type="Proteomes" id="UP001054945">
    <property type="component" value="Unassembled WGS sequence"/>
</dbReference>
<dbReference type="AlphaFoldDB" id="A0AAV4N5D6"/>
<evidence type="ECO:0000313" key="1">
    <source>
        <dbReference type="EMBL" id="GIX78629.1"/>
    </source>
</evidence>
<keyword evidence="2" id="KW-1185">Reference proteome</keyword>
<proteinExistence type="predicted"/>
<gene>
    <name evidence="1" type="ORF">CEXT_323221</name>
</gene>
<dbReference type="EMBL" id="BPLR01020429">
    <property type="protein sequence ID" value="GIX78629.1"/>
    <property type="molecule type" value="Genomic_DNA"/>
</dbReference>
<organism evidence="1 2">
    <name type="scientific">Caerostris extrusa</name>
    <name type="common">Bark spider</name>
    <name type="synonym">Caerostris bankana</name>
    <dbReference type="NCBI Taxonomy" id="172846"/>
    <lineage>
        <taxon>Eukaryota</taxon>
        <taxon>Metazoa</taxon>
        <taxon>Ecdysozoa</taxon>
        <taxon>Arthropoda</taxon>
        <taxon>Chelicerata</taxon>
        <taxon>Arachnida</taxon>
        <taxon>Araneae</taxon>
        <taxon>Araneomorphae</taxon>
        <taxon>Entelegynae</taxon>
        <taxon>Araneoidea</taxon>
        <taxon>Araneidae</taxon>
        <taxon>Caerostris</taxon>
    </lineage>
</organism>
<evidence type="ECO:0000313" key="2">
    <source>
        <dbReference type="Proteomes" id="UP001054945"/>
    </source>
</evidence>
<sequence length="169" mass="18565">MDIPARQKKDPGRNRVGNSELLWLFLLEKVCIHLKLVPKSETSGMIMLLVGCHVQLRTQGMRIFSVFFLGGGITEIIRNWVTLHATLGHSPPVTLCDLCNGIFSPNMSQVASTGEMSHPNDMIRSRKSEKHAKKGGGGIRVGVGTPTARVLNYDSRLRAWMSQPDSIGG</sequence>
<reference evidence="1 2" key="1">
    <citation type="submission" date="2021-06" db="EMBL/GenBank/DDBJ databases">
        <title>Caerostris extrusa draft genome.</title>
        <authorList>
            <person name="Kono N."/>
            <person name="Arakawa K."/>
        </authorList>
    </citation>
    <scope>NUCLEOTIDE SEQUENCE [LARGE SCALE GENOMIC DNA]</scope>
</reference>
<accession>A0AAV4N5D6</accession>